<dbReference type="AlphaFoldDB" id="A0AAV7LNR4"/>
<evidence type="ECO:0000313" key="3">
    <source>
        <dbReference type="Proteomes" id="UP001066276"/>
    </source>
</evidence>
<feature type="compositionally biased region" description="Basic and acidic residues" evidence="1">
    <location>
        <begin position="73"/>
        <end position="100"/>
    </location>
</feature>
<dbReference type="Proteomes" id="UP001066276">
    <property type="component" value="Chromosome 11"/>
</dbReference>
<comment type="caution">
    <text evidence="2">The sequence shown here is derived from an EMBL/GenBank/DDBJ whole genome shotgun (WGS) entry which is preliminary data.</text>
</comment>
<reference evidence="2" key="1">
    <citation type="journal article" date="2022" name="bioRxiv">
        <title>Sequencing and chromosome-scale assembly of the giantPleurodeles waltlgenome.</title>
        <authorList>
            <person name="Brown T."/>
            <person name="Elewa A."/>
            <person name="Iarovenko S."/>
            <person name="Subramanian E."/>
            <person name="Araus A.J."/>
            <person name="Petzold A."/>
            <person name="Susuki M."/>
            <person name="Suzuki K.-i.T."/>
            <person name="Hayashi T."/>
            <person name="Toyoda A."/>
            <person name="Oliveira C."/>
            <person name="Osipova E."/>
            <person name="Leigh N.D."/>
            <person name="Simon A."/>
            <person name="Yun M.H."/>
        </authorList>
    </citation>
    <scope>NUCLEOTIDE SEQUENCE</scope>
    <source>
        <strain evidence="2">20211129_DDA</strain>
        <tissue evidence="2">Liver</tissue>
    </source>
</reference>
<accession>A0AAV7LNR4</accession>
<organism evidence="2 3">
    <name type="scientific">Pleurodeles waltl</name>
    <name type="common">Iberian ribbed newt</name>
    <dbReference type="NCBI Taxonomy" id="8319"/>
    <lineage>
        <taxon>Eukaryota</taxon>
        <taxon>Metazoa</taxon>
        <taxon>Chordata</taxon>
        <taxon>Craniata</taxon>
        <taxon>Vertebrata</taxon>
        <taxon>Euteleostomi</taxon>
        <taxon>Amphibia</taxon>
        <taxon>Batrachia</taxon>
        <taxon>Caudata</taxon>
        <taxon>Salamandroidea</taxon>
        <taxon>Salamandridae</taxon>
        <taxon>Pleurodelinae</taxon>
        <taxon>Pleurodeles</taxon>
    </lineage>
</organism>
<gene>
    <name evidence="2" type="ORF">NDU88_005312</name>
</gene>
<protein>
    <submittedName>
        <fullName evidence="2">Uncharacterized protein</fullName>
    </submittedName>
</protein>
<feature type="region of interest" description="Disordered" evidence="1">
    <location>
        <begin position="1"/>
        <end position="143"/>
    </location>
</feature>
<evidence type="ECO:0000256" key="1">
    <source>
        <dbReference type="SAM" id="MobiDB-lite"/>
    </source>
</evidence>
<sequence length="143" mass="15613">MSPRLRYQSLGGAHGAALNGTYPGGTIQSPGVEVKPPSHADAGTEGAGPQKQGRRQEPGVGGLWEDREEDEEDSRHNDEDGGHGKEGGGRVKENRGRGKEGGGQGKEGGEEARKMEDEKRWTKEKGRRLWNLTRKTKTEREIK</sequence>
<feature type="compositionally biased region" description="Basic and acidic residues" evidence="1">
    <location>
        <begin position="107"/>
        <end position="124"/>
    </location>
</feature>
<name>A0AAV7LNR4_PLEWA</name>
<evidence type="ECO:0000313" key="2">
    <source>
        <dbReference type="EMBL" id="KAJ1092200.1"/>
    </source>
</evidence>
<proteinExistence type="predicted"/>
<keyword evidence="3" id="KW-1185">Reference proteome</keyword>
<dbReference type="EMBL" id="JANPWB010000015">
    <property type="protein sequence ID" value="KAJ1092200.1"/>
    <property type="molecule type" value="Genomic_DNA"/>
</dbReference>